<dbReference type="Proteomes" id="UP000199052">
    <property type="component" value="Unassembled WGS sequence"/>
</dbReference>
<name>A0A1I2TQW9_9ACTN</name>
<evidence type="ECO:0000256" key="8">
    <source>
        <dbReference type="ARBA" id="ARBA00022989"/>
    </source>
</evidence>
<feature type="transmembrane region" description="Helical" evidence="10">
    <location>
        <begin position="245"/>
        <end position="262"/>
    </location>
</feature>
<evidence type="ECO:0000313" key="13">
    <source>
        <dbReference type="Proteomes" id="UP000199052"/>
    </source>
</evidence>
<dbReference type="Pfam" id="PF03600">
    <property type="entry name" value="CitMHS"/>
    <property type="match status" value="1"/>
</dbReference>
<dbReference type="STRING" id="504797.SAMN05421678_107269"/>
<evidence type="ECO:0000313" key="12">
    <source>
        <dbReference type="EMBL" id="SFG66569.1"/>
    </source>
</evidence>
<dbReference type="PANTHER" id="PTHR43302:SF5">
    <property type="entry name" value="TRANSPORTER ARSB-RELATED"/>
    <property type="match status" value="1"/>
</dbReference>
<keyword evidence="7" id="KW-0059">Arsenical resistance</keyword>
<sequence length="440" mass="44906">MVVNWPEVVAVLALAGVLAFAVARPRDYPEVVAAVPAAVLVVLTGGLSAAAAWHQILDLAPVVVFLVAILVIADACDAEGLFTALGGILTRTSRGSPKRLLTQVFVVASLTTAVLSLDATVVLLTPVVVAAALRTRVSARPHVYACTHLANSASLLLPVSNLTNLLALAASGLSFLAFAGLMAGPWVVAIAVEYVVFRRFFAADLRRQGAATRTGATAETASDPEVRPDRAADAADADRVSLPRVPLVVVAVVLLGFAVAQPLGLEPVWFAVAGAVVLAVRGMRKRLVSPRRVVRAAGLDFAVFVLGLGVVVSAVAAGGLGDAVGAVLPSGTSLPALLGVAAVAALLANLVNNLPAILLLLPLLAGSGPGPVLAALIGVNVGPNLTYVGSLATLLWRRTLRLRGIEPALRDFLTLGVATVPLTLVLAVVALWCSLVVAGI</sequence>
<feature type="transmembrane region" description="Helical" evidence="10">
    <location>
        <begin position="332"/>
        <end position="351"/>
    </location>
</feature>
<keyword evidence="4" id="KW-0813">Transport</keyword>
<feature type="transmembrane region" description="Helical" evidence="10">
    <location>
        <begin position="412"/>
        <end position="438"/>
    </location>
</feature>
<dbReference type="PANTHER" id="PTHR43302">
    <property type="entry name" value="TRANSPORTER ARSB-RELATED"/>
    <property type="match status" value="1"/>
</dbReference>
<feature type="transmembrane region" description="Helical" evidence="10">
    <location>
        <begin position="175"/>
        <end position="197"/>
    </location>
</feature>
<keyword evidence="9 10" id="KW-0472">Membrane</keyword>
<comment type="similarity">
    <text evidence="2">Belongs to the ArsB family.</text>
</comment>
<evidence type="ECO:0000256" key="2">
    <source>
        <dbReference type="ARBA" id="ARBA00006433"/>
    </source>
</evidence>
<accession>A0A1I2TQW9</accession>
<reference evidence="12 13" key="1">
    <citation type="submission" date="2016-10" db="EMBL/GenBank/DDBJ databases">
        <authorList>
            <person name="de Groot N.N."/>
        </authorList>
    </citation>
    <scope>NUCLEOTIDE SEQUENCE [LARGE SCALE GENOMIC DNA]</scope>
    <source>
        <strain evidence="12 13">CPCC 202808</strain>
    </source>
</reference>
<evidence type="ECO:0000256" key="9">
    <source>
        <dbReference type="ARBA" id="ARBA00023136"/>
    </source>
</evidence>
<dbReference type="GO" id="GO:0046685">
    <property type="term" value="P:response to arsenic-containing substance"/>
    <property type="evidence" value="ECO:0007669"/>
    <property type="project" value="UniProtKB-KW"/>
</dbReference>
<feature type="transmembrane region" description="Helical" evidence="10">
    <location>
        <begin position="33"/>
        <end position="53"/>
    </location>
</feature>
<dbReference type="PRINTS" id="PR00758">
    <property type="entry name" value="ARSENICPUMP"/>
</dbReference>
<evidence type="ECO:0000256" key="6">
    <source>
        <dbReference type="ARBA" id="ARBA00022692"/>
    </source>
</evidence>
<keyword evidence="8 10" id="KW-1133">Transmembrane helix</keyword>
<evidence type="ECO:0000256" key="1">
    <source>
        <dbReference type="ARBA" id="ARBA00004651"/>
    </source>
</evidence>
<evidence type="ECO:0000256" key="4">
    <source>
        <dbReference type="ARBA" id="ARBA00022448"/>
    </source>
</evidence>
<comment type="similarity">
    <text evidence="3">Belongs to the CitM (TC 2.A.11) transporter family.</text>
</comment>
<evidence type="ECO:0000256" key="7">
    <source>
        <dbReference type="ARBA" id="ARBA00022849"/>
    </source>
</evidence>
<feature type="domain" description="Citrate transporter-like" evidence="11">
    <location>
        <begin position="30"/>
        <end position="370"/>
    </location>
</feature>
<comment type="subcellular location">
    <subcellularLocation>
        <location evidence="1">Cell membrane</location>
        <topology evidence="1">Multi-pass membrane protein</topology>
    </subcellularLocation>
</comment>
<keyword evidence="5" id="KW-1003">Cell membrane</keyword>
<feature type="transmembrane region" description="Helical" evidence="10">
    <location>
        <begin position="296"/>
        <end position="320"/>
    </location>
</feature>
<dbReference type="EMBL" id="FOOI01000007">
    <property type="protein sequence ID" value="SFG66569.1"/>
    <property type="molecule type" value="Genomic_DNA"/>
</dbReference>
<keyword evidence="6 10" id="KW-0812">Transmembrane</keyword>
<organism evidence="12 13">
    <name type="scientific">Actinopolymorpha cephalotaxi</name>
    <dbReference type="NCBI Taxonomy" id="504797"/>
    <lineage>
        <taxon>Bacteria</taxon>
        <taxon>Bacillati</taxon>
        <taxon>Actinomycetota</taxon>
        <taxon>Actinomycetes</taxon>
        <taxon>Propionibacteriales</taxon>
        <taxon>Actinopolymorphaceae</taxon>
        <taxon>Actinopolymorpha</taxon>
    </lineage>
</organism>
<feature type="transmembrane region" description="Helical" evidence="10">
    <location>
        <begin position="105"/>
        <end position="133"/>
    </location>
</feature>
<feature type="transmembrane region" description="Helical" evidence="10">
    <location>
        <begin position="358"/>
        <end position="378"/>
    </location>
</feature>
<evidence type="ECO:0000259" key="11">
    <source>
        <dbReference type="Pfam" id="PF03600"/>
    </source>
</evidence>
<dbReference type="GO" id="GO:0015105">
    <property type="term" value="F:arsenite transmembrane transporter activity"/>
    <property type="evidence" value="ECO:0007669"/>
    <property type="project" value="InterPro"/>
</dbReference>
<evidence type="ECO:0000256" key="10">
    <source>
        <dbReference type="SAM" id="Phobius"/>
    </source>
</evidence>
<feature type="transmembrane region" description="Helical" evidence="10">
    <location>
        <begin position="60"/>
        <end position="85"/>
    </location>
</feature>
<dbReference type="InterPro" id="IPR004680">
    <property type="entry name" value="Cit_transptr-like_dom"/>
</dbReference>
<dbReference type="InterPro" id="IPR000802">
    <property type="entry name" value="Arsenical_pump_ArsB"/>
</dbReference>
<evidence type="ECO:0000256" key="5">
    <source>
        <dbReference type="ARBA" id="ARBA00022475"/>
    </source>
</evidence>
<protein>
    <submittedName>
        <fullName evidence="12">Arsenical pump membrane protein</fullName>
    </submittedName>
</protein>
<gene>
    <name evidence="12" type="ORF">SAMN05421678_107269</name>
</gene>
<evidence type="ECO:0000256" key="3">
    <source>
        <dbReference type="ARBA" id="ARBA00009843"/>
    </source>
</evidence>
<dbReference type="AlphaFoldDB" id="A0A1I2TQW9"/>
<proteinExistence type="inferred from homology"/>
<dbReference type="GO" id="GO:0005886">
    <property type="term" value="C:plasma membrane"/>
    <property type="evidence" value="ECO:0007669"/>
    <property type="project" value="UniProtKB-SubCell"/>
</dbReference>
<feature type="transmembrane region" description="Helical" evidence="10">
    <location>
        <begin position="268"/>
        <end position="284"/>
    </location>
</feature>